<evidence type="ECO:0000313" key="1">
    <source>
        <dbReference type="EMBL" id="KXF77242.1"/>
    </source>
</evidence>
<accession>A0A135HVN2</accession>
<gene>
    <name evidence="1" type="ORF">ATN84_07510</name>
</gene>
<proteinExistence type="predicted"/>
<comment type="caution">
    <text evidence="1">The sequence shown here is derived from an EMBL/GenBank/DDBJ whole genome shotgun (WGS) entry which is preliminary data.</text>
</comment>
<reference evidence="1 2" key="1">
    <citation type="submission" date="2015-11" db="EMBL/GenBank/DDBJ databases">
        <title>Draft genome sequence of Paramesorhizobium deserti A-3-E, a strain highly resistant to diverse beta-lactam antibiotics.</title>
        <authorList>
            <person name="Lv R."/>
            <person name="Yang X."/>
            <person name="Fang N."/>
            <person name="Guo J."/>
            <person name="Luo X."/>
            <person name="Peng F."/>
            <person name="Yang R."/>
            <person name="Cui Y."/>
            <person name="Fang C."/>
            <person name="Song Y."/>
        </authorList>
    </citation>
    <scope>NUCLEOTIDE SEQUENCE [LARGE SCALE GENOMIC DNA]</scope>
    <source>
        <strain evidence="1 2">A-3-E</strain>
    </source>
</reference>
<sequence length="82" mass="8561">MIALTAIDRRGELSGSIKVICSGGCASEEVISSIGKLCTGPAAAEQRKSQSMLQQLHAPAHRGLGQFKGFCGAAKTAELRYP</sequence>
<keyword evidence="2" id="KW-1185">Reference proteome</keyword>
<organism evidence="1 2">
    <name type="scientific">Paramesorhizobium deserti</name>
    <dbReference type="NCBI Taxonomy" id="1494590"/>
    <lineage>
        <taxon>Bacteria</taxon>
        <taxon>Pseudomonadati</taxon>
        <taxon>Pseudomonadota</taxon>
        <taxon>Alphaproteobacteria</taxon>
        <taxon>Hyphomicrobiales</taxon>
        <taxon>Phyllobacteriaceae</taxon>
        <taxon>Paramesorhizobium</taxon>
    </lineage>
</organism>
<dbReference type="EMBL" id="LNTU01000012">
    <property type="protein sequence ID" value="KXF77242.1"/>
    <property type="molecule type" value="Genomic_DNA"/>
</dbReference>
<evidence type="ECO:0000313" key="2">
    <source>
        <dbReference type="Proteomes" id="UP000070107"/>
    </source>
</evidence>
<dbReference type="Proteomes" id="UP000070107">
    <property type="component" value="Unassembled WGS sequence"/>
</dbReference>
<dbReference type="AlphaFoldDB" id="A0A135HVN2"/>
<protein>
    <submittedName>
        <fullName evidence="1">Uncharacterized protein</fullName>
    </submittedName>
</protein>
<name>A0A135HVN2_9HYPH</name>